<keyword evidence="2" id="KW-1185">Reference proteome</keyword>
<organism evidence="1 2">
    <name type="scientific">Wenjunlia tyrosinilytica</name>
    <dbReference type="NCBI Taxonomy" id="1544741"/>
    <lineage>
        <taxon>Bacteria</taxon>
        <taxon>Bacillati</taxon>
        <taxon>Actinomycetota</taxon>
        <taxon>Actinomycetes</taxon>
        <taxon>Kitasatosporales</taxon>
        <taxon>Streptomycetaceae</taxon>
        <taxon>Wenjunlia</taxon>
    </lineage>
</organism>
<dbReference type="AlphaFoldDB" id="A0A917ZXS1"/>
<dbReference type="Proteomes" id="UP000641932">
    <property type="component" value="Unassembled WGS sequence"/>
</dbReference>
<evidence type="ECO:0000313" key="2">
    <source>
        <dbReference type="Proteomes" id="UP000641932"/>
    </source>
</evidence>
<evidence type="ECO:0000313" key="1">
    <source>
        <dbReference type="EMBL" id="GGO97994.1"/>
    </source>
</evidence>
<dbReference type="RefSeq" id="WP_189135074.1">
    <property type="nucleotide sequence ID" value="NZ_BMMS01000036.1"/>
</dbReference>
<dbReference type="EMBL" id="BMMS01000036">
    <property type="protein sequence ID" value="GGO97994.1"/>
    <property type="molecule type" value="Genomic_DNA"/>
</dbReference>
<gene>
    <name evidence="1" type="ORF">GCM10012280_61090</name>
</gene>
<comment type="caution">
    <text evidence="1">The sequence shown here is derived from an EMBL/GenBank/DDBJ whole genome shotgun (WGS) entry which is preliminary data.</text>
</comment>
<reference evidence="1" key="2">
    <citation type="submission" date="2020-09" db="EMBL/GenBank/DDBJ databases">
        <authorList>
            <person name="Sun Q."/>
            <person name="Zhou Y."/>
        </authorList>
    </citation>
    <scope>NUCLEOTIDE SEQUENCE</scope>
    <source>
        <strain evidence="1">CGMCC 4.7201</strain>
    </source>
</reference>
<accession>A0A917ZXS1</accession>
<name>A0A917ZXS1_9ACTN</name>
<proteinExistence type="predicted"/>
<protein>
    <submittedName>
        <fullName evidence="1">Uncharacterized protein</fullName>
    </submittedName>
</protein>
<sequence length="214" mass="24207">MDVLEAAWRALDEPVPEGLVFDVVAGCARCGEDQRTCDARHVVSGNWTNWDQWHTTTRARLCRRCAWGYRAEVLRSSYYAVMAEPAGFRVLTHGELRALLSRPLDRATCVVVPLRLNRKHIAPQARWGFVCVDDTALAWTAQDAQRLEAMVRLREMGFGSDMLARPVPAYGPVSRLPAPQRAEAMGLWPQLAPWRERRPWLEVGLRASMPTKEG</sequence>
<reference evidence="1" key="1">
    <citation type="journal article" date="2014" name="Int. J. Syst. Evol. Microbiol.">
        <title>Complete genome sequence of Corynebacterium casei LMG S-19264T (=DSM 44701T), isolated from a smear-ripened cheese.</title>
        <authorList>
            <consortium name="US DOE Joint Genome Institute (JGI-PGF)"/>
            <person name="Walter F."/>
            <person name="Albersmeier A."/>
            <person name="Kalinowski J."/>
            <person name="Ruckert C."/>
        </authorList>
    </citation>
    <scope>NUCLEOTIDE SEQUENCE</scope>
    <source>
        <strain evidence="1">CGMCC 4.7201</strain>
    </source>
</reference>